<accession>A0ABP9HGT0</accession>
<gene>
    <name evidence="1" type="ORF">GCM10023225_10540</name>
</gene>
<organism evidence="1 2">
    <name type="scientific">Kineococcus glutinatus</name>
    <dbReference type="NCBI Taxonomy" id="1070872"/>
    <lineage>
        <taxon>Bacteria</taxon>
        <taxon>Bacillati</taxon>
        <taxon>Actinomycetota</taxon>
        <taxon>Actinomycetes</taxon>
        <taxon>Kineosporiales</taxon>
        <taxon>Kineosporiaceae</taxon>
        <taxon>Kineococcus</taxon>
    </lineage>
</organism>
<reference evidence="2" key="1">
    <citation type="journal article" date="2019" name="Int. J. Syst. Evol. Microbiol.">
        <title>The Global Catalogue of Microorganisms (GCM) 10K type strain sequencing project: providing services to taxonomists for standard genome sequencing and annotation.</title>
        <authorList>
            <consortium name="The Broad Institute Genomics Platform"/>
            <consortium name="The Broad Institute Genome Sequencing Center for Infectious Disease"/>
            <person name="Wu L."/>
            <person name="Ma J."/>
        </authorList>
    </citation>
    <scope>NUCLEOTIDE SEQUENCE [LARGE SCALE GENOMIC DNA]</scope>
    <source>
        <strain evidence="2">JCM 18126</strain>
    </source>
</reference>
<name>A0ABP9HGT0_9ACTN</name>
<comment type="caution">
    <text evidence="1">The sequence shown here is derived from an EMBL/GenBank/DDBJ whole genome shotgun (WGS) entry which is preliminary data.</text>
</comment>
<evidence type="ECO:0000313" key="1">
    <source>
        <dbReference type="EMBL" id="GAA4970407.1"/>
    </source>
</evidence>
<dbReference type="Proteomes" id="UP001501195">
    <property type="component" value="Unassembled WGS sequence"/>
</dbReference>
<dbReference type="EMBL" id="BAABIL010000131">
    <property type="protein sequence ID" value="GAA4970407.1"/>
    <property type="molecule type" value="Genomic_DNA"/>
</dbReference>
<evidence type="ECO:0000313" key="2">
    <source>
        <dbReference type="Proteomes" id="UP001501195"/>
    </source>
</evidence>
<sequence length="89" mass="9404">MPDPPEQGRQPQVLDHLVGLGLQGLLQLPPFLRRAGRVHAFLLAPSDSSVTLAGWAPGAVPPVCPHRRGAGTITAWPRGGGIDRAIAWC</sequence>
<proteinExistence type="predicted"/>
<keyword evidence="2" id="KW-1185">Reference proteome</keyword>
<protein>
    <submittedName>
        <fullName evidence="1">Uncharacterized protein</fullName>
    </submittedName>
</protein>